<dbReference type="EMBL" id="JACHHT010000001">
    <property type="protein sequence ID" value="MBB6521335.1"/>
    <property type="molecule type" value="Genomic_DNA"/>
</dbReference>
<dbReference type="InterPro" id="IPR003730">
    <property type="entry name" value="Cu_polyphenol_OxRdtase"/>
</dbReference>
<evidence type="ECO:0000313" key="12">
    <source>
        <dbReference type="Proteomes" id="UP000528457"/>
    </source>
</evidence>
<comment type="catalytic activity">
    <reaction evidence="8">
        <text>adenosine + phosphate = alpha-D-ribose 1-phosphate + adenine</text>
        <dbReference type="Rhea" id="RHEA:27642"/>
        <dbReference type="ChEBI" id="CHEBI:16335"/>
        <dbReference type="ChEBI" id="CHEBI:16708"/>
        <dbReference type="ChEBI" id="CHEBI:43474"/>
        <dbReference type="ChEBI" id="CHEBI:57720"/>
        <dbReference type="EC" id="2.4.2.1"/>
    </reaction>
    <physiologicalReaction direction="left-to-right" evidence="8">
        <dbReference type="Rhea" id="RHEA:27643"/>
    </physiologicalReaction>
</comment>
<organism evidence="11 12">
    <name type="scientific">Pseudoteredinibacter isoporae</name>
    <dbReference type="NCBI Taxonomy" id="570281"/>
    <lineage>
        <taxon>Bacteria</taxon>
        <taxon>Pseudomonadati</taxon>
        <taxon>Pseudomonadota</taxon>
        <taxon>Gammaproteobacteria</taxon>
        <taxon>Cellvibrionales</taxon>
        <taxon>Cellvibrionaceae</taxon>
        <taxon>Pseudoteredinibacter</taxon>
    </lineage>
</organism>
<sequence>MASAFAYQPDIPLPDNIAVMVSRRDGGQSSGPYGSFNIADHVGDEPDSVSANRELLLAEMTGAEQIQWLTQTHSCQMIKAGESQSPNADACYTEEAGLACAVMTADCLPVLLWKEDGSAVAAVHAGWRGLANGILSENFPELRRLGSTDSPWQAYIGPAISQAHFEVGVEVLETFFEVATTPELLEATVAASEPSKLNPLKYHLNLAAIARAQLLDLGVTAVFGGDECSFEDSDHYFSYRRASKAGDVRCGRMASLIWRKQN</sequence>
<comment type="catalytic activity">
    <reaction evidence="1">
        <text>inosine + phosphate = alpha-D-ribose 1-phosphate + hypoxanthine</text>
        <dbReference type="Rhea" id="RHEA:27646"/>
        <dbReference type="ChEBI" id="CHEBI:17368"/>
        <dbReference type="ChEBI" id="CHEBI:17596"/>
        <dbReference type="ChEBI" id="CHEBI:43474"/>
        <dbReference type="ChEBI" id="CHEBI:57720"/>
        <dbReference type="EC" id="2.4.2.1"/>
    </reaction>
    <physiologicalReaction direction="left-to-right" evidence="1">
        <dbReference type="Rhea" id="RHEA:27647"/>
    </physiologicalReaction>
</comment>
<comment type="catalytic activity">
    <reaction evidence="7">
        <text>adenosine + H2O + H(+) = inosine + NH4(+)</text>
        <dbReference type="Rhea" id="RHEA:24408"/>
        <dbReference type="ChEBI" id="CHEBI:15377"/>
        <dbReference type="ChEBI" id="CHEBI:15378"/>
        <dbReference type="ChEBI" id="CHEBI:16335"/>
        <dbReference type="ChEBI" id="CHEBI:17596"/>
        <dbReference type="ChEBI" id="CHEBI:28938"/>
        <dbReference type="EC" id="3.5.4.4"/>
    </reaction>
    <physiologicalReaction direction="left-to-right" evidence="7">
        <dbReference type="Rhea" id="RHEA:24409"/>
    </physiologicalReaction>
</comment>
<keyword evidence="6" id="KW-0862">Zinc</keyword>
<evidence type="ECO:0000256" key="6">
    <source>
        <dbReference type="ARBA" id="ARBA00022833"/>
    </source>
</evidence>
<dbReference type="GO" id="GO:0017061">
    <property type="term" value="F:S-methyl-5-thioadenosine phosphorylase activity"/>
    <property type="evidence" value="ECO:0007669"/>
    <property type="project" value="UniProtKB-EC"/>
</dbReference>
<keyword evidence="12" id="KW-1185">Reference proteome</keyword>
<evidence type="ECO:0000256" key="4">
    <source>
        <dbReference type="ARBA" id="ARBA00022723"/>
    </source>
</evidence>
<dbReference type="FunCoup" id="A0A7X0JTV1">
    <property type="interactions" value="454"/>
</dbReference>
<evidence type="ECO:0000256" key="3">
    <source>
        <dbReference type="ARBA" id="ARBA00022679"/>
    </source>
</evidence>
<evidence type="ECO:0000256" key="7">
    <source>
        <dbReference type="ARBA" id="ARBA00047989"/>
    </source>
</evidence>
<dbReference type="InterPro" id="IPR011324">
    <property type="entry name" value="Cytotoxic_necrot_fac-like_cat"/>
</dbReference>
<dbReference type="GO" id="GO:0005507">
    <property type="term" value="F:copper ion binding"/>
    <property type="evidence" value="ECO:0007669"/>
    <property type="project" value="TreeGrafter"/>
</dbReference>
<evidence type="ECO:0000256" key="1">
    <source>
        <dbReference type="ARBA" id="ARBA00000553"/>
    </source>
</evidence>
<dbReference type="CDD" id="cd16833">
    <property type="entry name" value="YfiH"/>
    <property type="match status" value="1"/>
</dbReference>
<evidence type="ECO:0000313" key="11">
    <source>
        <dbReference type="EMBL" id="MBB6521335.1"/>
    </source>
</evidence>
<comment type="caution">
    <text evidence="11">The sequence shown here is derived from an EMBL/GenBank/DDBJ whole genome shotgun (WGS) entry which is preliminary data.</text>
</comment>
<dbReference type="PANTHER" id="PTHR30616">
    <property type="entry name" value="UNCHARACTERIZED PROTEIN YFIH"/>
    <property type="match status" value="1"/>
</dbReference>
<evidence type="ECO:0000256" key="10">
    <source>
        <dbReference type="RuleBase" id="RU361274"/>
    </source>
</evidence>
<dbReference type="GO" id="GO:0016787">
    <property type="term" value="F:hydrolase activity"/>
    <property type="evidence" value="ECO:0007669"/>
    <property type="project" value="UniProtKB-KW"/>
</dbReference>
<keyword evidence="4" id="KW-0479">Metal-binding</keyword>
<reference evidence="11 12" key="1">
    <citation type="submission" date="2020-08" db="EMBL/GenBank/DDBJ databases">
        <title>Genomic Encyclopedia of Type Strains, Phase IV (KMG-IV): sequencing the most valuable type-strain genomes for metagenomic binning, comparative biology and taxonomic classification.</title>
        <authorList>
            <person name="Goeker M."/>
        </authorList>
    </citation>
    <scope>NUCLEOTIDE SEQUENCE [LARGE SCALE GENOMIC DNA]</scope>
    <source>
        <strain evidence="11 12">DSM 22368</strain>
    </source>
</reference>
<dbReference type="AlphaFoldDB" id="A0A7X0JTV1"/>
<dbReference type="RefSeq" id="WP_166848787.1">
    <property type="nucleotide sequence ID" value="NZ_JAAONY010000001.1"/>
</dbReference>
<keyword evidence="3" id="KW-0808">Transferase</keyword>
<dbReference type="InterPro" id="IPR038371">
    <property type="entry name" value="Cu_polyphenol_OxRdtase_sf"/>
</dbReference>
<comment type="catalytic activity">
    <reaction evidence="9">
        <text>S-methyl-5'-thioadenosine + phosphate = 5-(methylsulfanyl)-alpha-D-ribose 1-phosphate + adenine</text>
        <dbReference type="Rhea" id="RHEA:11852"/>
        <dbReference type="ChEBI" id="CHEBI:16708"/>
        <dbReference type="ChEBI" id="CHEBI:17509"/>
        <dbReference type="ChEBI" id="CHEBI:43474"/>
        <dbReference type="ChEBI" id="CHEBI:58533"/>
        <dbReference type="EC" id="2.4.2.28"/>
    </reaction>
    <physiologicalReaction direction="left-to-right" evidence="9">
        <dbReference type="Rhea" id="RHEA:11853"/>
    </physiologicalReaction>
</comment>
<dbReference type="SUPFAM" id="SSF64438">
    <property type="entry name" value="CNF1/YfiH-like putative cysteine hydrolases"/>
    <property type="match status" value="1"/>
</dbReference>
<gene>
    <name evidence="11" type="ORF">HNR48_001613</name>
</gene>
<evidence type="ECO:0000256" key="8">
    <source>
        <dbReference type="ARBA" id="ARBA00048968"/>
    </source>
</evidence>
<dbReference type="Gene3D" id="3.60.140.10">
    <property type="entry name" value="CNF1/YfiH-like putative cysteine hydrolases"/>
    <property type="match status" value="1"/>
</dbReference>
<dbReference type="PANTHER" id="PTHR30616:SF2">
    <property type="entry name" value="PURINE NUCLEOSIDE PHOSPHORYLASE LACC1"/>
    <property type="match status" value="1"/>
</dbReference>
<evidence type="ECO:0000256" key="9">
    <source>
        <dbReference type="ARBA" id="ARBA00049893"/>
    </source>
</evidence>
<comment type="similarity">
    <text evidence="2 10">Belongs to the purine nucleoside phosphorylase YfiH/LACC1 family.</text>
</comment>
<evidence type="ECO:0000256" key="2">
    <source>
        <dbReference type="ARBA" id="ARBA00007353"/>
    </source>
</evidence>
<accession>A0A7X0JTV1</accession>
<protein>
    <recommendedName>
        <fullName evidence="10">Purine nucleoside phosphorylase</fullName>
    </recommendedName>
</protein>
<dbReference type="Proteomes" id="UP000528457">
    <property type="component" value="Unassembled WGS sequence"/>
</dbReference>
<dbReference type="Pfam" id="PF02578">
    <property type="entry name" value="Cu-oxidase_4"/>
    <property type="match status" value="1"/>
</dbReference>
<name>A0A7X0JTV1_9GAMM</name>
<evidence type="ECO:0000256" key="5">
    <source>
        <dbReference type="ARBA" id="ARBA00022801"/>
    </source>
</evidence>
<dbReference type="NCBIfam" id="TIGR00726">
    <property type="entry name" value="peptidoglycan editing factor PgeF"/>
    <property type="match status" value="1"/>
</dbReference>
<keyword evidence="5" id="KW-0378">Hydrolase</keyword>
<proteinExistence type="inferred from homology"/>
<dbReference type="InParanoid" id="A0A7X0JTV1"/>